<evidence type="ECO:0000313" key="3">
    <source>
        <dbReference type="Proteomes" id="UP000199206"/>
    </source>
</evidence>
<name>A0A1H7YG40_9SPHN</name>
<dbReference type="InterPro" id="IPR007497">
    <property type="entry name" value="SIMPL/DUF541"/>
</dbReference>
<dbReference type="PANTHER" id="PTHR34387">
    <property type="entry name" value="SLR1258 PROTEIN"/>
    <property type="match status" value="1"/>
</dbReference>
<dbReference type="RefSeq" id="WP_093663654.1">
    <property type="nucleotide sequence ID" value="NZ_FOCF01000001.1"/>
</dbReference>
<evidence type="ECO:0000256" key="1">
    <source>
        <dbReference type="SAM" id="SignalP"/>
    </source>
</evidence>
<keyword evidence="1" id="KW-0732">Signal</keyword>
<dbReference type="OrthoDB" id="9813144at2"/>
<accession>A0A1H7YG40</accession>
<evidence type="ECO:0008006" key="4">
    <source>
        <dbReference type="Google" id="ProtNLM"/>
    </source>
</evidence>
<dbReference type="Gene3D" id="3.30.110.170">
    <property type="entry name" value="Protein of unknown function (DUF541), domain 1"/>
    <property type="match status" value="1"/>
</dbReference>
<feature type="chain" id="PRO_5011514088" description="DUF541 domain-containing protein" evidence="1">
    <location>
        <begin position="26"/>
        <end position="258"/>
    </location>
</feature>
<dbReference type="Gene3D" id="3.30.70.2970">
    <property type="entry name" value="Protein of unknown function (DUF541), domain 2"/>
    <property type="match status" value="1"/>
</dbReference>
<gene>
    <name evidence="2" type="ORF">SAMN05192583_0256</name>
</gene>
<feature type="signal peptide" evidence="1">
    <location>
        <begin position="1"/>
        <end position="25"/>
    </location>
</feature>
<dbReference type="GO" id="GO:0006974">
    <property type="term" value="P:DNA damage response"/>
    <property type="evidence" value="ECO:0007669"/>
    <property type="project" value="TreeGrafter"/>
</dbReference>
<evidence type="ECO:0000313" key="2">
    <source>
        <dbReference type="EMBL" id="SEM45080.1"/>
    </source>
</evidence>
<dbReference type="InterPro" id="IPR052022">
    <property type="entry name" value="26kDa_periplasmic_antigen"/>
</dbReference>
<proteinExistence type="predicted"/>
<protein>
    <recommendedName>
        <fullName evidence="4">DUF541 domain-containing protein</fullName>
    </recommendedName>
</protein>
<dbReference type="AlphaFoldDB" id="A0A1H7YG40"/>
<keyword evidence="3" id="KW-1185">Reference proteome</keyword>
<dbReference type="Pfam" id="PF04402">
    <property type="entry name" value="SIMPL"/>
    <property type="match status" value="1"/>
</dbReference>
<sequence>MARTVNIGLAALLLASVVGSNQAVAQQTATPAVGQPERGETLLEVQASGQVRLAPDMATLNVGVVSTGSTAREATDGNARQMTNVVAALRKAGVEAKDIRTQQIVVEPRFAREGPADYEGQARITGYVSRNSVLVTVLRLSSAPDVIAAAFGAGANSVQGPNLQTRNPLLGMQEARRQAIDNARRQADDYAAGLGLKVGRVLRVSERGSAVRPISEDMVVTGSRLSIDAPAEPLAPPLSAGELVRTTDIWIDYALVPR</sequence>
<organism evidence="2 3">
    <name type="scientific">Sphingomonas gellani</name>
    <dbReference type="NCBI Taxonomy" id="1166340"/>
    <lineage>
        <taxon>Bacteria</taxon>
        <taxon>Pseudomonadati</taxon>
        <taxon>Pseudomonadota</taxon>
        <taxon>Alphaproteobacteria</taxon>
        <taxon>Sphingomonadales</taxon>
        <taxon>Sphingomonadaceae</taxon>
        <taxon>Sphingomonas</taxon>
    </lineage>
</organism>
<dbReference type="STRING" id="1166340.SAMN05192583_0256"/>
<reference evidence="3" key="1">
    <citation type="submission" date="2016-10" db="EMBL/GenBank/DDBJ databases">
        <authorList>
            <person name="Varghese N."/>
            <person name="Submissions S."/>
        </authorList>
    </citation>
    <scope>NUCLEOTIDE SEQUENCE [LARGE SCALE GENOMIC DNA]</scope>
    <source>
        <strain evidence="3">S6-262</strain>
    </source>
</reference>
<dbReference type="PANTHER" id="PTHR34387:SF1">
    <property type="entry name" value="PERIPLASMIC IMMUNOGENIC PROTEIN"/>
    <property type="match status" value="1"/>
</dbReference>
<dbReference type="EMBL" id="FOCF01000001">
    <property type="protein sequence ID" value="SEM45080.1"/>
    <property type="molecule type" value="Genomic_DNA"/>
</dbReference>
<dbReference type="Proteomes" id="UP000199206">
    <property type="component" value="Unassembled WGS sequence"/>
</dbReference>